<dbReference type="EMBL" id="JANAWD010000059">
    <property type="protein sequence ID" value="KAJ3488807.1"/>
    <property type="molecule type" value="Genomic_DNA"/>
</dbReference>
<accession>A0AAD5YJV0</accession>
<evidence type="ECO:0008006" key="3">
    <source>
        <dbReference type="Google" id="ProtNLM"/>
    </source>
</evidence>
<comment type="caution">
    <text evidence="1">The sequence shown here is derived from an EMBL/GenBank/DDBJ whole genome shotgun (WGS) entry which is preliminary data.</text>
</comment>
<sequence>MNPSFDLGYSISVVPHLRTILRKLLRQMSTPRKSQVCLHNSTVIMSSTIHPKTKSFYPTILQVRPTTSRCRPLPQEILEKIIDLVAASSHYPYVELQNCALTSKAWRIRSQFHQHKAKYIVRADDGNSLVERYRGTRLAGYVRSLILEGKFDGDSFYELRWKPFQEIFPYVDHLHLKDVFHRITIKFPSPTPTFPQLTSLSLWWVTFPTCGSFITILRTLPNLSYLKLGRIKWHCVDHPEDTTADLRTQLNLKRLEIESSEGLEELDCVDKHLDLSRLEVVRLYWLGGYELRRALTKTRIDKLTHKARASLQSLTLVVKIFSFLPVDPGYTRLTVNSRLEDLTIGVLDLAQTSSPKVDYNWILDTLSDLSPTRFRQCKILLRIEDMSRFSDVPWNRIDNALCGSRFTAFETMTIAITDRSWLPWVTNDEPEKIGVSDVLPVARHLLPKLTGRNALEVVGASQYR</sequence>
<gene>
    <name evidence="1" type="ORF">NLI96_g2598</name>
</gene>
<dbReference type="SUPFAM" id="SSF52047">
    <property type="entry name" value="RNI-like"/>
    <property type="match status" value="1"/>
</dbReference>
<evidence type="ECO:0000313" key="2">
    <source>
        <dbReference type="Proteomes" id="UP001212997"/>
    </source>
</evidence>
<reference evidence="1" key="1">
    <citation type="submission" date="2022-07" db="EMBL/GenBank/DDBJ databases">
        <title>Genome Sequence of Physisporinus lineatus.</title>
        <authorList>
            <person name="Buettner E."/>
        </authorList>
    </citation>
    <scope>NUCLEOTIDE SEQUENCE</scope>
    <source>
        <strain evidence="1">VT162</strain>
    </source>
</reference>
<dbReference type="AlphaFoldDB" id="A0AAD5YJV0"/>
<keyword evidence="2" id="KW-1185">Reference proteome</keyword>
<dbReference type="Proteomes" id="UP001212997">
    <property type="component" value="Unassembled WGS sequence"/>
</dbReference>
<evidence type="ECO:0000313" key="1">
    <source>
        <dbReference type="EMBL" id="KAJ3488807.1"/>
    </source>
</evidence>
<name>A0AAD5YJV0_9APHY</name>
<protein>
    <recommendedName>
        <fullName evidence="3">F-box domain-containing protein</fullName>
    </recommendedName>
</protein>
<proteinExistence type="predicted"/>
<organism evidence="1 2">
    <name type="scientific">Meripilus lineatus</name>
    <dbReference type="NCBI Taxonomy" id="2056292"/>
    <lineage>
        <taxon>Eukaryota</taxon>
        <taxon>Fungi</taxon>
        <taxon>Dikarya</taxon>
        <taxon>Basidiomycota</taxon>
        <taxon>Agaricomycotina</taxon>
        <taxon>Agaricomycetes</taxon>
        <taxon>Polyporales</taxon>
        <taxon>Meripilaceae</taxon>
        <taxon>Meripilus</taxon>
    </lineage>
</organism>